<dbReference type="FunFam" id="3.80.10.10:FF:000400">
    <property type="entry name" value="Nuclear pore complex protein NUP107"/>
    <property type="match status" value="1"/>
</dbReference>
<keyword evidence="2" id="KW-0433">Leucine-rich repeat</keyword>
<evidence type="ECO:0000259" key="10">
    <source>
        <dbReference type="Pfam" id="PF08263"/>
    </source>
</evidence>
<dbReference type="PANTHER" id="PTHR48060">
    <property type="entry name" value="DNA DAMAGE-REPAIR/TOLERATION PROTEIN DRT100"/>
    <property type="match status" value="1"/>
</dbReference>
<keyword evidence="8" id="KW-0325">Glycoprotein</keyword>
<dbReference type="Pfam" id="PF08263">
    <property type="entry name" value="LRRNT_2"/>
    <property type="match status" value="1"/>
</dbReference>
<dbReference type="SMART" id="SM00369">
    <property type="entry name" value="LRR_TYP"/>
    <property type="match status" value="7"/>
</dbReference>
<gene>
    <name evidence="11" type="ORF">T459_07239</name>
</gene>
<evidence type="ECO:0000256" key="8">
    <source>
        <dbReference type="ARBA" id="ARBA00023180"/>
    </source>
</evidence>
<feature type="transmembrane region" description="Helical" evidence="9">
    <location>
        <begin position="116"/>
        <end position="139"/>
    </location>
</feature>
<dbReference type="InterPro" id="IPR001611">
    <property type="entry name" value="Leu-rich_rpt"/>
</dbReference>
<protein>
    <recommendedName>
        <fullName evidence="10">Leucine-rich repeat-containing N-terminal plant-type domain-containing protein</fullName>
    </recommendedName>
</protein>
<dbReference type="InterPro" id="IPR003591">
    <property type="entry name" value="Leu-rich_rpt_typical-subtyp"/>
</dbReference>
<accession>A0A2G2ZT43</accession>
<evidence type="ECO:0000256" key="3">
    <source>
        <dbReference type="ARBA" id="ARBA00022692"/>
    </source>
</evidence>
<feature type="transmembrane region" description="Helical" evidence="9">
    <location>
        <begin position="188"/>
        <end position="205"/>
    </location>
</feature>
<comment type="subcellular location">
    <subcellularLocation>
        <location evidence="1">Membrane</location>
        <topology evidence="1">Single-pass membrane protein</topology>
    </subcellularLocation>
</comment>
<dbReference type="InterPro" id="IPR032675">
    <property type="entry name" value="LRR_dom_sf"/>
</dbReference>
<dbReference type="AlphaFoldDB" id="A0A2G2ZT43"/>
<dbReference type="PANTHER" id="PTHR48060:SF24">
    <property type="entry name" value="NON-SPECIFIC SERINE_THREONINE PROTEIN KINASE"/>
    <property type="match status" value="1"/>
</dbReference>
<keyword evidence="6 9" id="KW-1133">Transmembrane helix</keyword>
<feature type="transmembrane region" description="Helical" evidence="9">
    <location>
        <begin position="217"/>
        <end position="237"/>
    </location>
</feature>
<dbReference type="SUPFAM" id="SSF52058">
    <property type="entry name" value="L domain-like"/>
    <property type="match status" value="2"/>
</dbReference>
<keyword evidence="5" id="KW-0677">Repeat</keyword>
<dbReference type="Gramene" id="PHT85133">
    <property type="protein sequence ID" value="PHT85133"/>
    <property type="gene ID" value="T459_07239"/>
</dbReference>
<dbReference type="Proteomes" id="UP000222542">
    <property type="component" value="Unassembled WGS sequence"/>
</dbReference>
<keyword evidence="4" id="KW-0732">Signal</keyword>
<proteinExistence type="predicted"/>
<feature type="transmembrane region" description="Helical" evidence="9">
    <location>
        <begin position="278"/>
        <end position="298"/>
    </location>
</feature>
<dbReference type="EMBL" id="AYRZ02000003">
    <property type="protein sequence ID" value="PHT85133.1"/>
    <property type="molecule type" value="Genomic_DNA"/>
</dbReference>
<dbReference type="Pfam" id="PF13855">
    <property type="entry name" value="LRR_8"/>
    <property type="match status" value="1"/>
</dbReference>
<reference evidence="11 12" key="2">
    <citation type="journal article" date="2017" name="Genome Biol.">
        <title>New reference genome sequences of hot pepper reveal the massive evolution of plant disease-resistance genes by retroduplication.</title>
        <authorList>
            <person name="Kim S."/>
            <person name="Park J."/>
            <person name="Yeom S.I."/>
            <person name="Kim Y.M."/>
            <person name="Seo E."/>
            <person name="Kim K.T."/>
            <person name="Kim M.S."/>
            <person name="Lee J.M."/>
            <person name="Cheong K."/>
            <person name="Shin H.S."/>
            <person name="Kim S.B."/>
            <person name="Han K."/>
            <person name="Lee J."/>
            <person name="Park M."/>
            <person name="Lee H.A."/>
            <person name="Lee H.Y."/>
            <person name="Lee Y."/>
            <person name="Oh S."/>
            <person name="Lee J.H."/>
            <person name="Choi E."/>
            <person name="Choi E."/>
            <person name="Lee S.E."/>
            <person name="Jeon J."/>
            <person name="Kim H."/>
            <person name="Choi G."/>
            <person name="Song H."/>
            <person name="Lee J."/>
            <person name="Lee S.C."/>
            <person name="Kwon J.K."/>
            <person name="Lee H.Y."/>
            <person name="Koo N."/>
            <person name="Hong Y."/>
            <person name="Kim R.W."/>
            <person name="Kang W.H."/>
            <person name="Huh J.H."/>
            <person name="Kang B.C."/>
            <person name="Yang T.J."/>
            <person name="Lee Y.H."/>
            <person name="Bennetzen J.L."/>
            <person name="Choi D."/>
        </authorList>
    </citation>
    <scope>NUCLEOTIDE SEQUENCE [LARGE SCALE GENOMIC DNA]</scope>
    <source>
        <strain evidence="12">cv. CM334</strain>
    </source>
</reference>
<dbReference type="InterPro" id="IPR053211">
    <property type="entry name" value="DNA_repair-toleration"/>
</dbReference>
<dbReference type="Pfam" id="PF00560">
    <property type="entry name" value="LRR_1"/>
    <property type="match status" value="5"/>
</dbReference>
<evidence type="ECO:0000313" key="12">
    <source>
        <dbReference type="Proteomes" id="UP000222542"/>
    </source>
</evidence>
<evidence type="ECO:0000256" key="7">
    <source>
        <dbReference type="ARBA" id="ARBA00023136"/>
    </source>
</evidence>
<evidence type="ECO:0000256" key="6">
    <source>
        <dbReference type="ARBA" id="ARBA00022989"/>
    </source>
</evidence>
<sequence length="852" mass="94053">MTKREEKQRLKPDDNAQLVLMGETKSTRDRDYFAKLFDFNKSITFLDLLYVNDRNFRHTHPHRYQGVVLFISISLFAGSILALGTIVSAKPLDDLDYKGWTGGRNSVTSPYASSVFLGWAMASAIALVVTGVLPIISWFATYRFSLSSAICIGIFAAVIVAFCGVSYFEIVGSRTYQIPTKADFLASLLPLICIPAVLSLGAGLFKWKDDNWKLSRGAYMFIIIGLILLLGAISAIIVTIKPWAIGAAFLLVLLLLVLAIGVIHYWASNNFYLTRIQMLLVCFLAFLLALAAFLVGWFQDKAFVGYFSFLFLVAGRALTFFTLFTTTFASTEEATALLKWKSTFKNQNNSLLASWKPSSDACNDWYGVTCINGTVNTLNITNASVSATLYDFPFSSLPFLEYLNLSMNNLAGTIPPEIGEIGQLRSLTKLSSGWNFLNGSILASLWNLNNLSHLYLYENHLSGSVPAEIGKLVNLVEAYLQTNQLTGHIPPELGNLINARVFYAFSNELFGPIPAEIGKMKSLQNLSLHTNNLSGPIPSELGNLKNLNDLELSNNQLTGSIPSSIGILRNLHTLFLGNNNLIDEIPSSFCNLTSLTVLYLLKNNLKGKILQLLGNISGLQGKNSTILNKLPTTGSSGLGDNLLNDTFPMWLGTLPELRVLSLRLNKLHGSIRTLGSGNMYLELRILDVSSNAFTRNLPTSLFQHLNAMRKIDPSKKAPSDHERYGYYQNSIAVVTKGMELEVVRVLFLYTTIDLSNNKFEGHIPSIIGELIALRMLNLSHNGLQGPIPQSLGSLSSVESLDLSGCIPQGNQFHTFENNSYEGNDGLRGFPLSKSQRKLMLDLRLMKKATLNF</sequence>
<evidence type="ECO:0000256" key="5">
    <source>
        <dbReference type="ARBA" id="ARBA00022737"/>
    </source>
</evidence>
<name>A0A2G2ZT43_CAPAN</name>
<evidence type="ECO:0000313" key="11">
    <source>
        <dbReference type="EMBL" id="PHT85133.1"/>
    </source>
</evidence>
<comment type="caution">
    <text evidence="11">The sequence shown here is derived from an EMBL/GenBank/DDBJ whole genome shotgun (WGS) entry which is preliminary data.</text>
</comment>
<evidence type="ECO:0000256" key="9">
    <source>
        <dbReference type="SAM" id="Phobius"/>
    </source>
</evidence>
<dbReference type="GO" id="GO:0016020">
    <property type="term" value="C:membrane"/>
    <property type="evidence" value="ECO:0007669"/>
    <property type="project" value="UniProtKB-SubCell"/>
</dbReference>
<dbReference type="Gene3D" id="3.80.10.10">
    <property type="entry name" value="Ribonuclease Inhibitor"/>
    <property type="match status" value="3"/>
</dbReference>
<evidence type="ECO:0000256" key="4">
    <source>
        <dbReference type="ARBA" id="ARBA00022729"/>
    </source>
</evidence>
<keyword evidence="3 9" id="KW-0812">Transmembrane</keyword>
<organism evidence="11 12">
    <name type="scientific">Capsicum annuum</name>
    <name type="common">Capsicum pepper</name>
    <dbReference type="NCBI Taxonomy" id="4072"/>
    <lineage>
        <taxon>Eukaryota</taxon>
        <taxon>Viridiplantae</taxon>
        <taxon>Streptophyta</taxon>
        <taxon>Embryophyta</taxon>
        <taxon>Tracheophyta</taxon>
        <taxon>Spermatophyta</taxon>
        <taxon>Magnoliopsida</taxon>
        <taxon>eudicotyledons</taxon>
        <taxon>Gunneridae</taxon>
        <taxon>Pentapetalae</taxon>
        <taxon>asterids</taxon>
        <taxon>lamiids</taxon>
        <taxon>Solanales</taxon>
        <taxon>Solanaceae</taxon>
        <taxon>Solanoideae</taxon>
        <taxon>Capsiceae</taxon>
        <taxon>Capsicum</taxon>
    </lineage>
</organism>
<feature type="transmembrane region" description="Helical" evidence="9">
    <location>
        <begin position="304"/>
        <end position="329"/>
    </location>
</feature>
<evidence type="ECO:0000256" key="1">
    <source>
        <dbReference type="ARBA" id="ARBA00004167"/>
    </source>
</evidence>
<dbReference type="FunFam" id="3.80.10.10:FF:000453">
    <property type="entry name" value="Leucine-rich receptor-like protein kinase family protein"/>
    <property type="match status" value="1"/>
</dbReference>
<reference evidence="11 12" key="1">
    <citation type="journal article" date="2014" name="Nat. Genet.">
        <title>Genome sequence of the hot pepper provides insights into the evolution of pungency in Capsicum species.</title>
        <authorList>
            <person name="Kim S."/>
            <person name="Park M."/>
            <person name="Yeom S.I."/>
            <person name="Kim Y.M."/>
            <person name="Lee J.M."/>
            <person name="Lee H.A."/>
            <person name="Seo E."/>
            <person name="Choi J."/>
            <person name="Cheong K."/>
            <person name="Kim K.T."/>
            <person name="Jung K."/>
            <person name="Lee G.W."/>
            <person name="Oh S.K."/>
            <person name="Bae C."/>
            <person name="Kim S.B."/>
            <person name="Lee H.Y."/>
            <person name="Kim S.Y."/>
            <person name="Kim M.S."/>
            <person name="Kang B.C."/>
            <person name="Jo Y.D."/>
            <person name="Yang H.B."/>
            <person name="Jeong H.J."/>
            <person name="Kang W.H."/>
            <person name="Kwon J.K."/>
            <person name="Shin C."/>
            <person name="Lim J.Y."/>
            <person name="Park J.H."/>
            <person name="Huh J.H."/>
            <person name="Kim J.S."/>
            <person name="Kim B.D."/>
            <person name="Cohen O."/>
            <person name="Paran I."/>
            <person name="Suh M.C."/>
            <person name="Lee S.B."/>
            <person name="Kim Y.K."/>
            <person name="Shin Y."/>
            <person name="Noh S.J."/>
            <person name="Park J."/>
            <person name="Seo Y.S."/>
            <person name="Kwon S.Y."/>
            <person name="Kim H.A."/>
            <person name="Park J.M."/>
            <person name="Kim H.J."/>
            <person name="Choi S.B."/>
            <person name="Bosland P.W."/>
            <person name="Reeves G."/>
            <person name="Jo S.H."/>
            <person name="Lee B.W."/>
            <person name="Cho H.T."/>
            <person name="Choi H.S."/>
            <person name="Lee M.S."/>
            <person name="Yu Y."/>
            <person name="Do Choi Y."/>
            <person name="Park B.S."/>
            <person name="van Deynze A."/>
            <person name="Ashrafi H."/>
            <person name="Hill T."/>
            <person name="Kim W.T."/>
            <person name="Pai H.S."/>
            <person name="Ahn H.K."/>
            <person name="Yeam I."/>
            <person name="Giovannoni J.J."/>
            <person name="Rose J.K."/>
            <person name="Sorensen I."/>
            <person name="Lee S.J."/>
            <person name="Kim R.W."/>
            <person name="Choi I.Y."/>
            <person name="Choi B.S."/>
            <person name="Lim J.S."/>
            <person name="Lee Y.H."/>
            <person name="Choi D."/>
        </authorList>
    </citation>
    <scope>NUCLEOTIDE SEQUENCE [LARGE SCALE GENOMIC DNA]</scope>
    <source>
        <strain evidence="12">cv. CM334</strain>
    </source>
</reference>
<keyword evidence="12" id="KW-1185">Reference proteome</keyword>
<dbReference type="GO" id="GO:0009791">
    <property type="term" value="P:post-embryonic development"/>
    <property type="evidence" value="ECO:0007669"/>
    <property type="project" value="UniProtKB-ARBA"/>
</dbReference>
<feature type="transmembrane region" description="Helical" evidence="9">
    <location>
        <begin position="243"/>
        <end position="266"/>
    </location>
</feature>
<feature type="transmembrane region" description="Helical" evidence="9">
    <location>
        <begin position="67"/>
        <end position="89"/>
    </location>
</feature>
<dbReference type="InterPro" id="IPR013210">
    <property type="entry name" value="LRR_N_plant-typ"/>
</dbReference>
<keyword evidence="7 9" id="KW-0472">Membrane</keyword>
<dbReference type="GO" id="GO:0050832">
    <property type="term" value="P:defense response to fungus"/>
    <property type="evidence" value="ECO:0007669"/>
    <property type="project" value="UniProtKB-ARBA"/>
</dbReference>
<evidence type="ECO:0000256" key="2">
    <source>
        <dbReference type="ARBA" id="ARBA00022614"/>
    </source>
</evidence>
<feature type="domain" description="Leucine-rich repeat-containing N-terminal plant-type" evidence="10">
    <location>
        <begin position="332"/>
        <end position="370"/>
    </location>
</feature>
<feature type="transmembrane region" description="Helical" evidence="9">
    <location>
        <begin position="146"/>
        <end position="168"/>
    </location>
</feature>